<keyword evidence="2" id="KW-1185">Reference proteome</keyword>
<evidence type="ECO:0000313" key="2">
    <source>
        <dbReference type="Proteomes" id="UP001148838"/>
    </source>
</evidence>
<accession>A0ABQ8SWR2</accession>
<gene>
    <name evidence="1" type="ORF">ANN_14155</name>
</gene>
<organism evidence="1 2">
    <name type="scientific">Periplaneta americana</name>
    <name type="common">American cockroach</name>
    <name type="synonym">Blatta americana</name>
    <dbReference type="NCBI Taxonomy" id="6978"/>
    <lineage>
        <taxon>Eukaryota</taxon>
        <taxon>Metazoa</taxon>
        <taxon>Ecdysozoa</taxon>
        <taxon>Arthropoda</taxon>
        <taxon>Hexapoda</taxon>
        <taxon>Insecta</taxon>
        <taxon>Pterygota</taxon>
        <taxon>Neoptera</taxon>
        <taxon>Polyneoptera</taxon>
        <taxon>Dictyoptera</taxon>
        <taxon>Blattodea</taxon>
        <taxon>Blattoidea</taxon>
        <taxon>Blattidae</taxon>
        <taxon>Blattinae</taxon>
        <taxon>Periplaneta</taxon>
    </lineage>
</organism>
<sequence length="124" mass="13855">MSTSKSIFHRTHHNWIRDPFNTDPPSHFTTAEEKQLIQITSGNTPSGRQHSLKWVECMEGKEISSVVHKGEGDCIPASSHECTLGECLVRRPVPHGPKLPIPNPPSQFEELVLPIEQTDDLAQP</sequence>
<dbReference type="EMBL" id="JAJSOF020000019">
    <property type="protein sequence ID" value="KAJ4438216.1"/>
    <property type="molecule type" value="Genomic_DNA"/>
</dbReference>
<dbReference type="Proteomes" id="UP001148838">
    <property type="component" value="Unassembled WGS sequence"/>
</dbReference>
<reference evidence="1 2" key="1">
    <citation type="journal article" date="2022" name="Allergy">
        <title>Genome assembly and annotation of Periplaneta americana reveal a comprehensive cockroach allergen profile.</title>
        <authorList>
            <person name="Wang L."/>
            <person name="Xiong Q."/>
            <person name="Saelim N."/>
            <person name="Wang L."/>
            <person name="Nong W."/>
            <person name="Wan A.T."/>
            <person name="Shi M."/>
            <person name="Liu X."/>
            <person name="Cao Q."/>
            <person name="Hui J.H.L."/>
            <person name="Sookrung N."/>
            <person name="Leung T.F."/>
            <person name="Tungtrongchitr A."/>
            <person name="Tsui S.K.W."/>
        </authorList>
    </citation>
    <scope>NUCLEOTIDE SEQUENCE [LARGE SCALE GENOMIC DNA]</scope>
    <source>
        <strain evidence="1">PWHHKU_190912</strain>
    </source>
</reference>
<evidence type="ECO:0000313" key="1">
    <source>
        <dbReference type="EMBL" id="KAJ4438216.1"/>
    </source>
</evidence>
<name>A0ABQ8SWR2_PERAM</name>
<comment type="caution">
    <text evidence="1">The sequence shown here is derived from an EMBL/GenBank/DDBJ whole genome shotgun (WGS) entry which is preliminary data.</text>
</comment>
<protein>
    <submittedName>
        <fullName evidence="1">Uncharacterized protein</fullName>
    </submittedName>
</protein>
<proteinExistence type="predicted"/>